<dbReference type="Pfam" id="PF26639">
    <property type="entry name" value="Het-6_barrel"/>
    <property type="match status" value="1"/>
</dbReference>
<dbReference type="AlphaFoldDB" id="A0A9P5AAU0"/>
<protein>
    <submittedName>
        <fullName evidence="2">Heterokaryon incompatibility 6 OR allele</fullName>
    </submittedName>
</protein>
<dbReference type="PANTHER" id="PTHR24148">
    <property type="entry name" value="ANKYRIN REPEAT DOMAIN-CONTAINING PROTEIN 39 HOMOLOG-RELATED"/>
    <property type="match status" value="1"/>
</dbReference>
<reference evidence="2" key="2">
    <citation type="submission" date="2020-02" db="EMBL/GenBank/DDBJ databases">
        <title>Identification and distribution of gene clusters putatively required for synthesis of sphingolipid metabolism inhibitors in phylogenetically diverse species of the filamentous fungus Fusarium.</title>
        <authorList>
            <person name="Kim H.-S."/>
            <person name="Busman M."/>
            <person name="Brown D.W."/>
            <person name="Divon H."/>
            <person name="Uhlig S."/>
            <person name="Proctor R.H."/>
        </authorList>
    </citation>
    <scope>NUCLEOTIDE SEQUENCE</scope>
    <source>
        <strain evidence="2">NRRL 25174</strain>
    </source>
</reference>
<proteinExistence type="predicted"/>
<feature type="domain" description="Heterokaryon incompatibility" evidence="1">
    <location>
        <begin position="43"/>
        <end position="194"/>
    </location>
</feature>
<gene>
    <name evidence="2" type="ORF">FBEOM_11254</name>
</gene>
<evidence type="ECO:0000313" key="3">
    <source>
        <dbReference type="Proteomes" id="UP000730481"/>
    </source>
</evidence>
<name>A0A9P5AAU0_9HYPO</name>
<comment type="caution">
    <text evidence="2">The sequence shown here is derived from an EMBL/GenBank/DDBJ whole genome shotgun (WGS) entry which is preliminary data.</text>
</comment>
<reference evidence="2" key="1">
    <citation type="journal article" date="2017" name="Mycologia">
        <title>Fusarium algeriense, sp. nov., a novel toxigenic crown rot pathogen of durum wheat from Algeria is nested in the Fusarium burgessii species complex.</title>
        <authorList>
            <person name="Laraba I."/>
            <person name="Keddad A."/>
            <person name="Boureghda H."/>
            <person name="Abdallah N."/>
            <person name="Vaughan M.M."/>
            <person name="Proctor R.H."/>
            <person name="Busman M."/>
            <person name="O'Donnell K."/>
        </authorList>
    </citation>
    <scope>NUCLEOTIDE SEQUENCE</scope>
    <source>
        <strain evidence="2">NRRL 25174</strain>
    </source>
</reference>
<dbReference type="InterPro" id="IPR010730">
    <property type="entry name" value="HET"/>
</dbReference>
<sequence length="642" mass="72939">MQFKYAEQLDKESFRIFTLKPGSKSDDLLGSLQTYPLGAAPEYEALSYVWGSPDRRKSMVCNGEVFKITESLDVALRRLRLTSKPRNLWIDQICINQDCMTERSEQVGIMRQIYSDAAMTVIWLGSADPEEAAAAASIVYTLANNKNHYVKGNSFPQNDQLKELGLPARESPAWRALNSMLSAEYFSRVWIIQEVLTSANFILLWGDSLMPKKDFEDFVWKAALYSMSAIDSDTNCPYLNTSNVTSIFMRDSLLEKNTLFDLVVEAASCHATDPRDKIFALVGLAGHQTYNIIPNYTRSESDVFEDFTRKVILAENNLDILGYSYVKDPECPDRLPLWAPRWHFNDESYHRWLINYEFNASKDTRVQLKPSKNGKSLRLEGLQIDVVKDVHHMTIEVHEGILAAIDIAKDHIDSFIRRNGPDLIRPVLLTMMAGRESGTSIQEPRKRPDDDTYLDNFVSFTIRALAESFGSEEYSGDAQRKLMELMKIAVNASHSATRGTPTCQAPEMVYSFNRLFKHHYPDNPEVVSSFMEDLSRISCDLYEGYVKFLQDVAISYTRAFFITQKGYIGVGPPCMKPGDRVCILFGGSIPNIVRPKLDTGDEHLFLGSAYVHGIMDGEVIDAWERDKGSEEQEFQEKLFTLL</sequence>
<dbReference type="OrthoDB" id="2504919at2759"/>
<keyword evidence="3" id="KW-1185">Reference proteome</keyword>
<dbReference type="InterPro" id="IPR052895">
    <property type="entry name" value="HetReg/Transcr_Mod"/>
</dbReference>
<dbReference type="Proteomes" id="UP000730481">
    <property type="component" value="Unassembled WGS sequence"/>
</dbReference>
<dbReference type="PANTHER" id="PTHR24148:SF64">
    <property type="entry name" value="HETEROKARYON INCOMPATIBILITY DOMAIN-CONTAINING PROTEIN"/>
    <property type="match status" value="1"/>
</dbReference>
<accession>A0A9P5AAU0</accession>
<dbReference type="Pfam" id="PF06985">
    <property type="entry name" value="HET"/>
    <property type="match status" value="1"/>
</dbReference>
<dbReference type="EMBL" id="PVQB02000619">
    <property type="protein sequence ID" value="KAF4334894.1"/>
    <property type="molecule type" value="Genomic_DNA"/>
</dbReference>
<evidence type="ECO:0000313" key="2">
    <source>
        <dbReference type="EMBL" id="KAF4334894.1"/>
    </source>
</evidence>
<evidence type="ECO:0000259" key="1">
    <source>
        <dbReference type="Pfam" id="PF06985"/>
    </source>
</evidence>
<organism evidence="2 3">
    <name type="scientific">Fusarium beomiforme</name>
    <dbReference type="NCBI Taxonomy" id="44412"/>
    <lineage>
        <taxon>Eukaryota</taxon>
        <taxon>Fungi</taxon>
        <taxon>Dikarya</taxon>
        <taxon>Ascomycota</taxon>
        <taxon>Pezizomycotina</taxon>
        <taxon>Sordariomycetes</taxon>
        <taxon>Hypocreomycetidae</taxon>
        <taxon>Hypocreales</taxon>
        <taxon>Nectriaceae</taxon>
        <taxon>Fusarium</taxon>
        <taxon>Fusarium burgessii species complex</taxon>
    </lineage>
</organism>